<evidence type="ECO:0000313" key="2">
    <source>
        <dbReference type="EMBL" id="CAF4849468.1"/>
    </source>
</evidence>
<accession>A0A821S647</accession>
<dbReference type="EMBL" id="CAJOBZ010000015">
    <property type="protein sequence ID" value="CAF4849468.1"/>
    <property type="molecule type" value="Genomic_DNA"/>
</dbReference>
<dbReference type="Proteomes" id="UP000663880">
    <property type="component" value="Unassembled WGS sequence"/>
</dbReference>
<dbReference type="OrthoDB" id="5955317at2759"/>
<name>A0A821S647_9NEOP</name>
<keyword evidence="3" id="KW-1185">Reference proteome</keyword>
<proteinExistence type="predicted"/>
<organism evidence="2 3">
    <name type="scientific">Pieris macdunnoughi</name>
    <dbReference type="NCBI Taxonomy" id="345717"/>
    <lineage>
        <taxon>Eukaryota</taxon>
        <taxon>Metazoa</taxon>
        <taxon>Ecdysozoa</taxon>
        <taxon>Arthropoda</taxon>
        <taxon>Hexapoda</taxon>
        <taxon>Insecta</taxon>
        <taxon>Pterygota</taxon>
        <taxon>Neoptera</taxon>
        <taxon>Endopterygota</taxon>
        <taxon>Lepidoptera</taxon>
        <taxon>Glossata</taxon>
        <taxon>Ditrysia</taxon>
        <taxon>Papilionoidea</taxon>
        <taxon>Pieridae</taxon>
        <taxon>Pierinae</taxon>
        <taxon>Pieris</taxon>
    </lineage>
</organism>
<gene>
    <name evidence="2" type="ORF">PMACD_LOCUS6925</name>
</gene>
<dbReference type="GO" id="GO:0019005">
    <property type="term" value="C:SCF ubiquitin ligase complex"/>
    <property type="evidence" value="ECO:0007669"/>
    <property type="project" value="TreeGrafter"/>
</dbReference>
<evidence type="ECO:0000256" key="1">
    <source>
        <dbReference type="SAM" id="MobiDB-lite"/>
    </source>
</evidence>
<feature type="compositionally biased region" description="Basic residues" evidence="1">
    <location>
        <begin position="1"/>
        <end position="11"/>
    </location>
</feature>
<dbReference type="AlphaFoldDB" id="A0A821S647"/>
<dbReference type="PANTHER" id="PTHR20988:SF2">
    <property type="entry name" value="TRANSMEMBRANE PROTEIN 183A-RELATED"/>
    <property type="match status" value="1"/>
</dbReference>
<sequence length="241" mass="28514">MPKKKGQKKAKQLSISQQIKENQHEDNNVNEEEKDKKSHKLLPERLHIDETYRAYGLRQRVIRALYYTYGDFVERAGQYEAFKIPPHTLLKQKCVSVWYSKGQLYWNIYIKFKKSLIRPLTTFEDERRVCANPEEDNIVLQICSKHVYNIPPLMGMTLSSFCLSYMSPGLKLQLGFRSPPEAISNFQALRHVVLDTVCKWNIYEWWHPKYPHFEVKPPPLMKDEESSPILEVDFFDLTDED</sequence>
<protein>
    <submittedName>
        <fullName evidence="2">Uncharacterized protein</fullName>
    </submittedName>
</protein>
<feature type="compositionally biased region" description="Basic and acidic residues" evidence="1">
    <location>
        <begin position="21"/>
        <end position="40"/>
    </location>
</feature>
<feature type="region of interest" description="Disordered" evidence="1">
    <location>
        <begin position="1"/>
        <end position="40"/>
    </location>
</feature>
<dbReference type="InterPro" id="IPR026509">
    <property type="entry name" value="TMEM183"/>
</dbReference>
<evidence type="ECO:0000313" key="3">
    <source>
        <dbReference type="Proteomes" id="UP000663880"/>
    </source>
</evidence>
<dbReference type="PANTHER" id="PTHR20988">
    <property type="entry name" value="TRANSMEMBRANE PROTEIN 183A-RELATED"/>
    <property type="match status" value="1"/>
</dbReference>
<comment type="caution">
    <text evidence="2">The sequence shown here is derived from an EMBL/GenBank/DDBJ whole genome shotgun (WGS) entry which is preliminary data.</text>
</comment>
<dbReference type="GO" id="GO:0031647">
    <property type="term" value="P:regulation of protein stability"/>
    <property type="evidence" value="ECO:0007669"/>
    <property type="project" value="TreeGrafter"/>
</dbReference>
<reference evidence="2" key="1">
    <citation type="submission" date="2021-02" db="EMBL/GenBank/DDBJ databases">
        <authorList>
            <person name="Steward A R."/>
        </authorList>
    </citation>
    <scope>NUCLEOTIDE SEQUENCE</scope>
</reference>